<keyword evidence="1" id="KW-0808">Transferase</keyword>
<dbReference type="AlphaFoldDB" id="A0A3L7AR65"/>
<evidence type="ECO:0000259" key="3">
    <source>
        <dbReference type="Pfam" id="PF00561"/>
    </source>
</evidence>
<dbReference type="InterPro" id="IPR000073">
    <property type="entry name" value="AB_hydrolase_1"/>
</dbReference>
<dbReference type="EMBL" id="RCTF01000001">
    <property type="protein sequence ID" value="RLP81908.1"/>
    <property type="molecule type" value="Genomic_DNA"/>
</dbReference>
<sequence>MRRLTQAVASLSGGLGAALAAALLVAAPALAQAPKSALLPQPLTAACSQARLCSLKKFYEVPNFRIGGTYDLSAPDTWQNGGEGGTTLESLGGGSLRTAYIALGTPKRNAAGEITNAVIVNAFYSGDATDMYAQWVEGTGLSGGPVIGANLAIDTNEYYVVILDALGLWGTSKPSEGLGQKFPQYSYQDLVQSNYRMLRDHLKVARAAMVTGVSMGATQTYVWGVMHPDFMNGLMPVGGTTQSDGGDPVGNWTFQLMSAAIESDPQWRATGGNYYNLPKDKHPNQGVAFGWSVLLLTGFDFDFRSQQDWAKVQPDIFYWKPPTPQAGASVNARALLFDAVDLLWRNRAGEQYNINKDLSRIRARTLVMHIENDQWLTFDRAQRAVEKVPGADFVHETSPVAHYGVFSILKNKQFDPTVASFLGDVARLTRSQALVAKAYRTPSVAADITPDKSFWNSFVTYPFPVKKTKVKDKNGVEWDIGYMDEYAGTDPNPEVLVIVHGKGAFGGHYGNVMRIALERGLRVIVPDLPHYGMSGPGNLDKSPARTMQDMRDVVHGLVVDQLKVGKAAYLGHSMGGQLVLGYALTWPEAVTKLVLEAPAGLEEYPREITVAPGKKLDLFNPEFARDFDKWKATWDQTGLREREKNQTAQQIDDFFHFRRRDPVTGAVTPSKSGYFLRDSEYARLHTAQRIGMIKGDPRELQQWVDLFIFDIYTMAIELQEKDPNSLFKRLSEIKAPIFLAFGAREPFIPGYAFNGLNDLSRQAIMPFMRRMTAAGRDVSVKVYPETAHFIHTDDPVEFAEDAVDFVKTGRVATTTPGMVDILINGTAGTPKAAAPAAAATPQGLNK</sequence>
<organism evidence="4 5">
    <name type="scientific">Xanthobacter tagetidis</name>
    <dbReference type="NCBI Taxonomy" id="60216"/>
    <lineage>
        <taxon>Bacteria</taxon>
        <taxon>Pseudomonadati</taxon>
        <taxon>Pseudomonadota</taxon>
        <taxon>Alphaproteobacteria</taxon>
        <taxon>Hyphomicrobiales</taxon>
        <taxon>Xanthobacteraceae</taxon>
        <taxon>Xanthobacter</taxon>
    </lineage>
</organism>
<dbReference type="Proteomes" id="UP000269692">
    <property type="component" value="Unassembled WGS sequence"/>
</dbReference>
<dbReference type="GO" id="GO:0004414">
    <property type="term" value="F:homoserine O-acetyltransferase activity"/>
    <property type="evidence" value="ECO:0007669"/>
    <property type="project" value="TreeGrafter"/>
</dbReference>
<protein>
    <submittedName>
        <fullName evidence="4">Alpha/beta hydrolase</fullName>
    </submittedName>
</protein>
<accession>A0A3L7AR65</accession>
<keyword evidence="4" id="KW-0378">Hydrolase</keyword>
<evidence type="ECO:0000313" key="4">
    <source>
        <dbReference type="EMBL" id="RLP81908.1"/>
    </source>
</evidence>
<dbReference type="Pfam" id="PF00561">
    <property type="entry name" value="Abhydrolase_1"/>
    <property type="match status" value="1"/>
</dbReference>
<dbReference type="InterPro" id="IPR029058">
    <property type="entry name" value="AB_hydrolase_fold"/>
</dbReference>
<keyword evidence="2" id="KW-0732">Signal</keyword>
<dbReference type="PANTHER" id="PTHR32268">
    <property type="entry name" value="HOMOSERINE O-ACETYLTRANSFERASE"/>
    <property type="match status" value="1"/>
</dbReference>
<evidence type="ECO:0000256" key="2">
    <source>
        <dbReference type="SAM" id="SignalP"/>
    </source>
</evidence>
<dbReference type="PANTHER" id="PTHR32268:SF11">
    <property type="entry name" value="HOMOSERINE O-ACETYLTRANSFERASE"/>
    <property type="match status" value="1"/>
</dbReference>
<keyword evidence="5" id="KW-1185">Reference proteome</keyword>
<dbReference type="RefSeq" id="WP_121621722.1">
    <property type="nucleotide sequence ID" value="NZ_JACIIW010000004.1"/>
</dbReference>
<dbReference type="GO" id="GO:0009086">
    <property type="term" value="P:methionine biosynthetic process"/>
    <property type="evidence" value="ECO:0007669"/>
    <property type="project" value="TreeGrafter"/>
</dbReference>
<proteinExistence type="predicted"/>
<feature type="signal peptide" evidence="2">
    <location>
        <begin position="1"/>
        <end position="31"/>
    </location>
</feature>
<dbReference type="Gene3D" id="3.40.50.1820">
    <property type="entry name" value="alpha/beta hydrolase"/>
    <property type="match status" value="2"/>
</dbReference>
<evidence type="ECO:0000256" key="1">
    <source>
        <dbReference type="ARBA" id="ARBA00022679"/>
    </source>
</evidence>
<dbReference type="PRINTS" id="PR00111">
    <property type="entry name" value="ABHYDROLASE"/>
</dbReference>
<feature type="chain" id="PRO_5018274221" evidence="2">
    <location>
        <begin position="32"/>
        <end position="846"/>
    </location>
</feature>
<dbReference type="OrthoDB" id="9800754at2"/>
<evidence type="ECO:0000313" key="5">
    <source>
        <dbReference type="Proteomes" id="UP000269692"/>
    </source>
</evidence>
<dbReference type="GO" id="GO:0016787">
    <property type="term" value="F:hydrolase activity"/>
    <property type="evidence" value="ECO:0007669"/>
    <property type="project" value="UniProtKB-KW"/>
</dbReference>
<dbReference type="SUPFAM" id="SSF53474">
    <property type="entry name" value="alpha/beta-Hydrolases"/>
    <property type="match status" value="2"/>
</dbReference>
<feature type="domain" description="AB hydrolase-1" evidence="3">
    <location>
        <begin position="495"/>
        <end position="679"/>
    </location>
</feature>
<gene>
    <name evidence="4" type="ORF">D9R14_02680</name>
</gene>
<name>A0A3L7AR65_9HYPH</name>
<reference evidence="4 5" key="1">
    <citation type="submission" date="2018-10" db="EMBL/GenBank/DDBJ databases">
        <title>Xanthobacter tagetidis genome sequencing and assembly.</title>
        <authorList>
            <person name="Maclea K.S."/>
            <person name="Goen A.E."/>
            <person name="Fatima S.A."/>
        </authorList>
    </citation>
    <scope>NUCLEOTIDE SEQUENCE [LARGE SCALE GENOMIC DNA]</scope>
    <source>
        <strain evidence="4 5">ATCC 700314</strain>
    </source>
</reference>
<comment type="caution">
    <text evidence="4">The sequence shown here is derived from an EMBL/GenBank/DDBJ whole genome shotgun (WGS) entry which is preliminary data.</text>
</comment>
<dbReference type="InterPro" id="IPR008220">
    <property type="entry name" value="HAT_MetX-like"/>
</dbReference>
<dbReference type="GO" id="GO:0009092">
    <property type="term" value="P:homoserine metabolic process"/>
    <property type="evidence" value="ECO:0007669"/>
    <property type="project" value="TreeGrafter"/>
</dbReference>